<dbReference type="AlphaFoldDB" id="A0A8J7K4G0"/>
<evidence type="ECO:0000256" key="1">
    <source>
        <dbReference type="SAM" id="SignalP"/>
    </source>
</evidence>
<comment type="caution">
    <text evidence="2">The sequence shown here is derived from an EMBL/GenBank/DDBJ whole genome shotgun (WGS) entry which is preliminary data.</text>
</comment>
<accession>A0A8J7K4G0</accession>
<evidence type="ECO:0000313" key="2">
    <source>
        <dbReference type="EMBL" id="MBF0597514.1"/>
    </source>
</evidence>
<sequence length="160" mass="18425">MKKIIALFIFLCAFNLQAQQKTTPYFVLNAGYEYWNGNYGKLGTDLYLVQRNDNIISMNANVNLGYMRNEFRAIPEIGIGYLFNFRNNLGNPYSSNMNSAFYVARADISPWTITPKIGITVLGLLEFNAGYAFEFREYKNFKDMNGFRTGFTVHLPTQLF</sequence>
<dbReference type="Proteomes" id="UP000608754">
    <property type="component" value="Unassembled WGS sequence"/>
</dbReference>
<dbReference type="RefSeq" id="WP_194183057.1">
    <property type="nucleotide sequence ID" value="NZ_JADGIK010000005.1"/>
</dbReference>
<evidence type="ECO:0008006" key="4">
    <source>
        <dbReference type="Google" id="ProtNLM"/>
    </source>
</evidence>
<evidence type="ECO:0000313" key="3">
    <source>
        <dbReference type="Proteomes" id="UP000608754"/>
    </source>
</evidence>
<feature type="chain" id="PRO_5035270567" description="Outer membrane protein beta-barrel domain-containing protein" evidence="1">
    <location>
        <begin position="19"/>
        <end position="160"/>
    </location>
</feature>
<dbReference type="EMBL" id="JADGIK010000005">
    <property type="protein sequence ID" value="MBF0597514.1"/>
    <property type="molecule type" value="Genomic_DNA"/>
</dbReference>
<organism evidence="2 3">
    <name type="scientific">Faecalibacter rhinopitheci</name>
    <dbReference type="NCBI Taxonomy" id="2779678"/>
    <lineage>
        <taxon>Bacteria</taxon>
        <taxon>Pseudomonadati</taxon>
        <taxon>Bacteroidota</taxon>
        <taxon>Flavobacteriia</taxon>
        <taxon>Flavobacteriales</taxon>
        <taxon>Weeksellaceae</taxon>
        <taxon>Faecalibacter</taxon>
    </lineage>
</organism>
<feature type="signal peptide" evidence="1">
    <location>
        <begin position="1"/>
        <end position="18"/>
    </location>
</feature>
<proteinExistence type="predicted"/>
<keyword evidence="3" id="KW-1185">Reference proteome</keyword>
<keyword evidence="1" id="KW-0732">Signal</keyword>
<reference evidence="2" key="1">
    <citation type="submission" date="2020-10" db="EMBL/GenBank/DDBJ databases">
        <authorList>
            <person name="Lu T."/>
            <person name="Wang Q."/>
            <person name="Han X."/>
        </authorList>
    </citation>
    <scope>NUCLEOTIDE SEQUENCE</scope>
    <source>
        <strain evidence="2">WQ 117</strain>
    </source>
</reference>
<name>A0A8J7K4G0_9FLAO</name>
<gene>
    <name evidence="2" type="ORF">IM532_08630</name>
</gene>
<protein>
    <recommendedName>
        <fullName evidence="4">Outer membrane protein beta-barrel domain-containing protein</fullName>
    </recommendedName>
</protein>